<evidence type="ECO:0000256" key="6">
    <source>
        <dbReference type="RuleBase" id="RU361277"/>
    </source>
</evidence>
<dbReference type="EMBL" id="JAVHUY010000063">
    <property type="protein sequence ID" value="MDQ7910826.1"/>
    <property type="molecule type" value="Genomic_DNA"/>
</dbReference>
<dbReference type="InterPro" id="IPR011032">
    <property type="entry name" value="GroES-like_sf"/>
</dbReference>
<keyword evidence="4" id="KW-0560">Oxidoreductase</keyword>
<dbReference type="InterPro" id="IPR036291">
    <property type="entry name" value="NAD(P)-bd_dom_sf"/>
</dbReference>
<dbReference type="PROSITE" id="PS00059">
    <property type="entry name" value="ADH_ZINC"/>
    <property type="match status" value="1"/>
</dbReference>
<evidence type="ECO:0000256" key="5">
    <source>
        <dbReference type="ARBA" id="ARBA00023027"/>
    </source>
</evidence>
<evidence type="ECO:0000313" key="8">
    <source>
        <dbReference type="EMBL" id="MDQ7910826.1"/>
    </source>
</evidence>
<reference evidence="8 9" key="1">
    <citation type="submission" date="2023-08" db="EMBL/GenBank/DDBJ databases">
        <title>Phytohabitans sansha sp. nov., isolated from marine sediment.</title>
        <authorList>
            <person name="Zhao Y."/>
            <person name="Yi K."/>
        </authorList>
    </citation>
    <scope>NUCLEOTIDE SEQUENCE [LARGE SCALE GENOMIC DNA]</scope>
    <source>
        <strain evidence="8 9">ZYX-F-186</strain>
    </source>
</reference>
<dbReference type="Pfam" id="PF00107">
    <property type="entry name" value="ADH_zinc_N"/>
    <property type="match status" value="1"/>
</dbReference>
<organism evidence="8 9">
    <name type="scientific">Phytohabitans maris</name>
    <dbReference type="NCBI Taxonomy" id="3071409"/>
    <lineage>
        <taxon>Bacteria</taxon>
        <taxon>Bacillati</taxon>
        <taxon>Actinomycetota</taxon>
        <taxon>Actinomycetes</taxon>
        <taxon>Micromonosporales</taxon>
        <taxon>Micromonosporaceae</taxon>
    </lineage>
</organism>
<keyword evidence="2 6" id="KW-0479">Metal-binding</keyword>
<dbReference type="SUPFAM" id="SSF50129">
    <property type="entry name" value="GroES-like"/>
    <property type="match status" value="2"/>
</dbReference>
<dbReference type="InterPro" id="IPR013154">
    <property type="entry name" value="ADH-like_N"/>
</dbReference>
<dbReference type="InterPro" id="IPR013149">
    <property type="entry name" value="ADH-like_C"/>
</dbReference>
<keyword evidence="5" id="KW-0520">NAD</keyword>
<comment type="caution">
    <text evidence="8">The sequence shown here is derived from an EMBL/GenBank/DDBJ whole genome shotgun (WGS) entry which is preliminary data.</text>
</comment>
<dbReference type="Gene3D" id="3.90.180.10">
    <property type="entry name" value="Medium-chain alcohol dehydrogenases, catalytic domain"/>
    <property type="match status" value="1"/>
</dbReference>
<evidence type="ECO:0000256" key="3">
    <source>
        <dbReference type="ARBA" id="ARBA00022833"/>
    </source>
</evidence>
<accession>A0ABU0ZUV7</accession>
<dbReference type="PANTHER" id="PTHR43880:SF12">
    <property type="entry name" value="ALCOHOL DEHYDROGENASE CLASS-3"/>
    <property type="match status" value="1"/>
</dbReference>
<evidence type="ECO:0000313" key="9">
    <source>
        <dbReference type="Proteomes" id="UP001230908"/>
    </source>
</evidence>
<dbReference type="InterPro" id="IPR020843">
    <property type="entry name" value="ER"/>
</dbReference>
<comment type="similarity">
    <text evidence="1 6">Belongs to the zinc-containing alcohol dehydrogenase family.</text>
</comment>
<comment type="cofactor">
    <cofactor evidence="6">
        <name>Zn(2+)</name>
        <dbReference type="ChEBI" id="CHEBI:29105"/>
    </cofactor>
</comment>
<dbReference type="Pfam" id="PF08240">
    <property type="entry name" value="ADH_N"/>
    <property type="match status" value="1"/>
</dbReference>
<name>A0ABU0ZUV7_9ACTN</name>
<keyword evidence="3 6" id="KW-0862">Zinc</keyword>
<keyword evidence="9" id="KW-1185">Reference proteome</keyword>
<dbReference type="Gene3D" id="3.40.50.720">
    <property type="entry name" value="NAD(P)-binding Rossmann-like Domain"/>
    <property type="match status" value="1"/>
</dbReference>
<evidence type="ECO:0000256" key="4">
    <source>
        <dbReference type="ARBA" id="ARBA00023002"/>
    </source>
</evidence>
<dbReference type="SMART" id="SM00829">
    <property type="entry name" value="PKS_ER"/>
    <property type="match status" value="1"/>
</dbReference>
<evidence type="ECO:0000256" key="2">
    <source>
        <dbReference type="ARBA" id="ARBA00022723"/>
    </source>
</evidence>
<gene>
    <name evidence="8" type="ORF">RB614_40675</name>
</gene>
<dbReference type="Proteomes" id="UP001230908">
    <property type="component" value="Unassembled WGS sequence"/>
</dbReference>
<evidence type="ECO:0000259" key="7">
    <source>
        <dbReference type="SMART" id="SM00829"/>
    </source>
</evidence>
<feature type="domain" description="Enoyl reductase (ER)" evidence="7">
    <location>
        <begin position="13"/>
        <end position="366"/>
    </location>
</feature>
<dbReference type="PANTHER" id="PTHR43880">
    <property type="entry name" value="ALCOHOL DEHYDROGENASE"/>
    <property type="match status" value="1"/>
</dbReference>
<sequence length="369" mass="38250">MEIQAAVLYAPPGPLELVTVSLDAPRADEVVVRVAASGLCGSDLHLVDGSLEIPGPHGARRPPLPIIPGHEAAGVVERVGSDVRAVAPGDHVIINIYPGCGRCPTCRSGRPARCAELHQGYLADGTTRFSVDGRAVHHMAYCSSFADAIVVPESGCVKVRADMPLDRACLIGCGVTTGYSAVFNVAKVHPGASVLVVGAGGVGLNVIQSAFLAAATTIIAVDIGAAKLATAELFGATHTVDASAPDWVAQVLSLTGGRGVDFGFEAVSTPVTIRQAFDATANGGQLTIVGLAPPGSEVSYPASITKSVTRGGMAWARPWQDFPRIVELYLAGRFKLDELVTRTRPMSEVNLALRDLRDGVPGRTVLVPA</sequence>
<dbReference type="RefSeq" id="WP_308718068.1">
    <property type="nucleotide sequence ID" value="NZ_JAVHUY010000063.1"/>
</dbReference>
<evidence type="ECO:0000256" key="1">
    <source>
        <dbReference type="ARBA" id="ARBA00008072"/>
    </source>
</evidence>
<protein>
    <submittedName>
        <fullName evidence="8">Alcohol dehydrogenase catalytic domain-containing protein</fullName>
    </submittedName>
</protein>
<proteinExistence type="inferred from homology"/>
<dbReference type="SUPFAM" id="SSF51735">
    <property type="entry name" value="NAD(P)-binding Rossmann-fold domains"/>
    <property type="match status" value="1"/>
</dbReference>
<dbReference type="InterPro" id="IPR002328">
    <property type="entry name" value="ADH_Zn_CS"/>
</dbReference>